<comment type="caution">
    <text evidence="2">The sequence shown here is derived from an EMBL/GenBank/DDBJ whole genome shotgun (WGS) entry which is preliminary data.</text>
</comment>
<organism evidence="2 3">
    <name type="scientific">Glycomyces artemisiae</name>
    <dbReference type="NCBI Taxonomy" id="1076443"/>
    <lineage>
        <taxon>Bacteria</taxon>
        <taxon>Bacillati</taxon>
        <taxon>Actinomycetota</taxon>
        <taxon>Actinomycetes</taxon>
        <taxon>Glycomycetales</taxon>
        <taxon>Glycomycetaceae</taxon>
        <taxon>Glycomyces</taxon>
    </lineage>
</organism>
<reference evidence="2 3" key="1">
    <citation type="submission" date="2018-03" db="EMBL/GenBank/DDBJ databases">
        <title>Genomic Encyclopedia of Type Strains, Phase III (KMG-III): the genomes of soil and plant-associated and newly described type strains.</title>
        <authorList>
            <person name="Whitman W."/>
        </authorList>
    </citation>
    <scope>NUCLEOTIDE SEQUENCE [LARGE SCALE GENOMIC DNA]</scope>
    <source>
        <strain evidence="2 3">CGMCC 4.7067</strain>
    </source>
</reference>
<proteinExistence type="predicted"/>
<evidence type="ECO:0000313" key="2">
    <source>
        <dbReference type="EMBL" id="PRY58488.1"/>
    </source>
</evidence>
<evidence type="ECO:0000313" key="3">
    <source>
        <dbReference type="Proteomes" id="UP000238176"/>
    </source>
</evidence>
<dbReference type="OrthoDB" id="5197200at2"/>
<sequence length="88" mass="9880">MRFIAEHALALGLTLTGACIAFAIARFLFYPRGSKKLIADILIVAFLFLATTFWFVVNRDYIVEHDTTFADLVEEPRTSVPPQTGTEE</sequence>
<evidence type="ECO:0000256" key="1">
    <source>
        <dbReference type="SAM" id="Phobius"/>
    </source>
</evidence>
<name>A0A2T0UKW1_9ACTN</name>
<keyword evidence="3" id="KW-1185">Reference proteome</keyword>
<dbReference type="EMBL" id="PVTJ01000005">
    <property type="protein sequence ID" value="PRY58488.1"/>
    <property type="molecule type" value="Genomic_DNA"/>
</dbReference>
<dbReference type="RefSeq" id="WP_106364568.1">
    <property type="nucleotide sequence ID" value="NZ_PVTJ01000005.1"/>
</dbReference>
<protein>
    <submittedName>
        <fullName evidence="2">Uncharacterized protein</fullName>
    </submittedName>
</protein>
<accession>A0A2T0UKW1</accession>
<dbReference type="AlphaFoldDB" id="A0A2T0UKW1"/>
<keyword evidence="1" id="KW-0472">Membrane</keyword>
<gene>
    <name evidence="2" type="ORF">B0I28_105201</name>
</gene>
<keyword evidence="1" id="KW-1133">Transmembrane helix</keyword>
<keyword evidence="1" id="KW-0812">Transmembrane</keyword>
<dbReference type="PROSITE" id="PS51257">
    <property type="entry name" value="PROKAR_LIPOPROTEIN"/>
    <property type="match status" value="1"/>
</dbReference>
<dbReference type="Proteomes" id="UP000238176">
    <property type="component" value="Unassembled WGS sequence"/>
</dbReference>
<feature type="transmembrane region" description="Helical" evidence="1">
    <location>
        <begin position="37"/>
        <end position="57"/>
    </location>
</feature>